<feature type="compositionally biased region" description="Basic and acidic residues" evidence="1">
    <location>
        <begin position="212"/>
        <end position="221"/>
    </location>
</feature>
<gene>
    <name evidence="2" type="ORF">SAMN04244553_3772</name>
</gene>
<dbReference type="EMBL" id="OBEG01000003">
    <property type="protein sequence ID" value="SNY85702.1"/>
    <property type="molecule type" value="Genomic_DNA"/>
</dbReference>
<evidence type="ECO:0000313" key="3">
    <source>
        <dbReference type="Proteomes" id="UP000219565"/>
    </source>
</evidence>
<dbReference type="STRING" id="1379680.GCA_001612615_03279"/>
<evidence type="ECO:0000313" key="2">
    <source>
        <dbReference type="EMBL" id="SNY85702.1"/>
    </source>
</evidence>
<organism evidence="2 3">
    <name type="scientific">Nocardia amikacinitolerans</name>
    <dbReference type="NCBI Taxonomy" id="756689"/>
    <lineage>
        <taxon>Bacteria</taxon>
        <taxon>Bacillati</taxon>
        <taxon>Actinomycetota</taxon>
        <taxon>Actinomycetes</taxon>
        <taxon>Mycobacteriales</taxon>
        <taxon>Nocardiaceae</taxon>
        <taxon>Nocardia</taxon>
    </lineage>
</organism>
<keyword evidence="3" id="KW-1185">Reference proteome</keyword>
<proteinExistence type="predicted"/>
<protein>
    <recommendedName>
        <fullName evidence="4">Nuclease-related domain-containing protein</fullName>
    </recommendedName>
</protein>
<feature type="compositionally biased region" description="Acidic residues" evidence="1">
    <location>
        <begin position="253"/>
        <end position="277"/>
    </location>
</feature>
<dbReference type="Proteomes" id="UP000219565">
    <property type="component" value="Unassembled WGS sequence"/>
</dbReference>
<dbReference type="RefSeq" id="WP_097245952.1">
    <property type="nucleotide sequence ID" value="NZ_OBEG01000003.1"/>
</dbReference>
<feature type="region of interest" description="Disordered" evidence="1">
    <location>
        <begin position="212"/>
        <end position="305"/>
    </location>
</feature>
<dbReference type="AlphaFoldDB" id="A0A285LLD5"/>
<name>A0A285LLD5_9NOCA</name>
<accession>A0A285LLD5</accession>
<feature type="compositionally biased region" description="Low complexity" evidence="1">
    <location>
        <begin position="354"/>
        <end position="365"/>
    </location>
</feature>
<reference evidence="2 3" key="1">
    <citation type="submission" date="2017-09" db="EMBL/GenBank/DDBJ databases">
        <authorList>
            <person name="Ehlers B."/>
            <person name="Leendertz F.H."/>
        </authorList>
    </citation>
    <scope>NUCLEOTIDE SEQUENCE [LARGE SCALE GENOMIC DNA]</scope>
    <source>
        <strain evidence="2 3">DSM 45537</strain>
    </source>
</reference>
<evidence type="ECO:0008006" key="4">
    <source>
        <dbReference type="Google" id="ProtNLM"/>
    </source>
</evidence>
<feature type="compositionally biased region" description="Basic and acidic residues" evidence="1">
    <location>
        <begin position="286"/>
        <end position="299"/>
    </location>
</feature>
<evidence type="ECO:0000256" key="1">
    <source>
        <dbReference type="SAM" id="MobiDB-lite"/>
    </source>
</evidence>
<feature type="region of interest" description="Disordered" evidence="1">
    <location>
        <begin position="354"/>
        <end position="390"/>
    </location>
</feature>
<dbReference type="OrthoDB" id="4560591at2"/>
<sequence length="487" mass="52610">MLVIDERTAIPGAEHRVLEWIRTWTGQYVIVGLAISGCPLGDRDEGALEADLVVITPRAVVVLETVDMVPEASSGTLTVEADGRWRLPGFDGDPIRARDTSPFDRVTNNVASLKAVVDLRHPEALVDGLIVVVPPRESTVVLDVESRQGCGVVLGSTPSELRAWFHRTAGRRFVWTAEDVHALLTELNVGEWVLVEDLVAEGFPCERKQLADAVSDRRPREQQTPWIEPDPDVEPLRPPRRSGGGTGHAPLIEPEDVPPIEPEDVESAGDEFAEDSPDLPYATHPAVDRDTPRTSRSDGAEMPSSSATVVLVEDAPNPVSVDVPAPTPPESPAEPQFTDRWSSWILPETENPALPRAAAPSLPSRTWDTPEIEPKPLRRVSTPTPETRPSAMVLGRTISPSRTFESLRGSIALDGHRFQQLAACAVIAATLCAVWLMASTCSARTGNAVESPQPVPQSEVVPPPAQVAEQTGAMPLPPLCLPFPPDC</sequence>